<dbReference type="AlphaFoldDB" id="E6U5U6"/>
<evidence type="ECO:0000313" key="3">
    <source>
        <dbReference type="Proteomes" id="UP000001551"/>
    </source>
</evidence>
<dbReference type="EMBL" id="CP002400">
    <property type="protein sequence ID" value="ADU27963.1"/>
    <property type="molecule type" value="Genomic_DNA"/>
</dbReference>
<dbReference type="InterPro" id="IPR036977">
    <property type="entry name" value="DNA_primase_Znf_CHC2"/>
</dbReference>
<dbReference type="Pfam" id="PF13155">
    <property type="entry name" value="Toprim_2"/>
    <property type="match status" value="1"/>
</dbReference>
<dbReference type="STRING" id="663278.Ethha_2469"/>
<dbReference type="Gene3D" id="3.90.580.10">
    <property type="entry name" value="Zinc finger, CHC2-type domain"/>
    <property type="match status" value="1"/>
</dbReference>
<dbReference type="Proteomes" id="UP000001551">
    <property type="component" value="Chromosome"/>
</dbReference>
<dbReference type="RefSeq" id="WP_013486306.1">
    <property type="nucleotide sequence ID" value="NC_014828.1"/>
</dbReference>
<organism evidence="2 3">
    <name type="scientific">Ethanoligenens harbinense (strain DSM 18485 / JCM 12961 / CGMCC 1.5033 / YUAN-3)</name>
    <dbReference type="NCBI Taxonomy" id="663278"/>
    <lineage>
        <taxon>Bacteria</taxon>
        <taxon>Bacillati</taxon>
        <taxon>Bacillota</taxon>
        <taxon>Clostridia</taxon>
        <taxon>Eubacteriales</taxon>
        <taxon>Oscillospiraceae</taxon>
        <taxon>Ethanoligenens</taxon>
    </lineage>
</organism>
<evidence type="ECO:0000259" key="1">
    <source>
        <dbReference type="Pfam" id="PF13154"/>
    </source>
</evidence>
<reference evidence="2 3" key="1">
    <citation type="submission" date="2010-12" db="EMBL/GenBank/DDBJ databases">
        <title>Complete sequence of Ethanoligenens harbinense YUAN-3.</title>
        <authorList>
            <person name="Lucas S."/>
            <person name="Copeland A."/>
            <person name="Lapidus A."/>
            <person name="Cheng J.-F."/>
            <person name="Bruce D."/>
            <person name="Goodwin L."/>
            <person name="Pitluck S."/>
            <person name="Chertkov O."/>
            <person name="Misra M."/>
            <person name="Detter J.C."/>
            <person name="Han C."/>
            <person name="Tapia R."/>
            <person name="Land M."/>
            <person name="Hauser L."/>
            <person name="Jeffries C."/>
            <person name="Kyrpides N."/>
            <person name="Ivanova N."/>
            <person name="Mikhailova N."/>
            <person name="Wang A."/>
            <person name="Mouttaki H."/>
            <person name="He Z."/>
            <person name="Zhou J."/>
            <person name="Hemme C.L."/>
            <person name="Woyke T."/>
        </authorList>
    </citation>
    <scope>NUCLEOTIDE SEQUENCE [LARGE SCALE GENOMIC DNA]</scope>
    <source>
        <strain evidence="3">DSM 18485 / JCM 12961 / CGMCC 1.5033 / YUAN-3</strain>
    </source>
</reference>
<dbReference type="GO" id="GO:0003677">
    <property type="term" value="F:DNA binding"/>
    <property type="evidence" value="ECO:0007669"/>
    <property type="project" value="InterPro"/>
</dbReference>
<gene>
    <name evidence="2" type="ordered locus">Ethha_2469</name>
</gene>
<dbReference type="KEGG" id="eha:Ethha_2469"/>
<evidence type="ECO:0000313" key="2">
    <source>
        <dbReference type="EMBL" id="ADU27963.1"/>
    </source>
</evidence>
<dbReference type="Pfam" id="PF13154">
    <property type="entry name" value="DUF3991"/>
    <property type="match status" value="1"/>
</dbReference>
<dbReference type="HOGENOM" id="CLU_027621_2_0_9"/>
<dbReference type="InterPro" id="IPR025054">
    <property type="entry name" value="DUF3991"/>
</dbReference>
<dbReference type="GO" id="GO:0006260">
    <property type="term" value="P:DNA replication"/>
    <property type="evidence" value="ECO:0007669"/>
    <property type="project" value="InterPro"/>
</dbReference>
<dbReference type="eggNOG" id="COG0358">
    <property type="taxonomic scope" value="Bacteria"/>
</dbReference>
<sequence>MQPFSKEIVQKAKNISLLEYLQRKGVEMVKDGRYYRMKEHDSFVVNPETNLWIWNSRNISGKNAIDYLERIEKMTFVSAVSELSQIAPDMPLERSQAADTHPPPDDNKSFVLPQAAPDNRRCFAYLHTHRGILPSVINHFIKAGALYEGAEYHDAVFVGFDDKGLPRHAHKRSTNTYLPKTGTDGKRKHDRWDVDGSDKRFGFAHMGKSDRVYVFEAPIDMLSYISIRIMREGANLWRLDNYICLFCLADNRLKEFLRSHPYIHRIVFCLDNDVDGKLPDDTPENHGQAAEDRLIDAYTCQGYEATRDIPPHGKDFNDALLFMIRTNSTRG</sequence>
<dbReference type="GO" id="GO:0008270">
    <property type="term" value="F:zinc ion binding"/>
    <property type="evidence" value="ECO:0007669"/>
    <property type="project" value="InterPro"/>
</dbReference>
<dbReference type="SUPFAM" id="SSF57783">
    <property type="entry name" value="Zinc beta-ribbon"/>
    <property type="match status" value="1"/>
</dbReference>
<dbReference type="Gene3D" id="3.40.1360.10">
    <property type="match status" value="1"/>
</dbReference>
<accession>E6U5U6</accession>
<proteinExistence type="predicted"/>
<feature type="domain" description="DUF3991" evidence="1">
    <location>
        <begin position="124"/>
        <end position="184"/>
    </location>
</feature>
<protein>
    <recommendedName>
        <fullName evidence="1">DUF3991 domain-containing protein</fullName>
    </recommendedName>
</protein>
<keyword evidence="3" id="KW-1185">Reference proteome</keyword>
<name>E6U5U6_ETHHY</name>